<evidence type="ECO:0000256" key="2">
    <source>
        <dbReference type="ARBA" id="ARBA00022490"/>
    </source>
</evidence>
<sequence length="403" mass="45490">MAEAVVVLKKGEGRTIKAGGAWIFDNEIDTITGSFENGDIVIVHDFDGYMMGRGFVNTNSKIRVRMLTRDKEQQIDDEFIRMRVKNAWEYRKSVLLPVDLNCCRVIFGEADFLPGLVIDKYDDVLVVESLALGIDKFKIQIVEYLKELLLADGFTVRGVYERSDAAVRKKEGLAPYKGFIGEEFDTNVEIVENGVHYMVDVVNGQKTGFFLDQKYNRLAIQRLCKDKRVLDCFTHMGTFALNAGIAGAAEVTGLDISDFAVKQATDNAKLNGLDERVKFRQANVLDELPKLNEAGERYDVVILDPPAFTKSREATKNAMKGYREINMKGMKLVKDGGYLATCSCSHFMTQELFVKVIGQAAKAAHKRLRQVEFRTQAPDHPILWAADESYYLKFLVFQVVDEK</sequence>
<proteinExistence type="inferred from homology"/>
<dbReference type="SUPFAM" id="SSF88697">
    <property type="entry name" value="PUA domain-like"/>
    <property type="match status" value="1"/>
</dbReference>
<dbReference type="Gene3D" id="3.40.50.150">
    <property type="entry name" value="Vaccinia Virus protein VP39"/>
    <property type="match status" value="1"/>
</dbReference>
<comment type="subcellular location">
    <subcellularLocation>
        <location evidence="1">Cytoplasm</location>
    </subcellularLocation>
</comment>
<dbReference type="InterPro" id="IPR002478">
    <property type="entry name" value="PUA"/>
</dbReference>
<dbReference type="EMBL" id="PDYH01000033">
    <property type="protein sequence ID" value="PHU39958.1"/>
    <property type="molecule type" value="Genomic_DNA"/>
</dbReference>
<keyword evidence="7" id="KW-0694">RNA-binding</keyword>
<dbReference type="GO" id="GO:0005737">
    <property type="term" value="C:cytoplasm"/>
    <property type="evidence" value="ECO:0007669"/>
    <property type="project" value="UniProtKB-SubCell"/>
</dbReference>
<evidence type="ECO:0000256" key="4">
    <source>
        <dbReference type="ARBA" id="ARBA00022603"/>
    </source>
</evidence>
<dbReference type="InterPro" id="IPR036974">
    <property type="entry name" value="PUA_sf"/>
</dbReference>
<keyword evidence="5" id="KW-0808">Transferase</keyword>
<dbReference type="SMART" id="SM00359">
    <property type="entry name" value="PUA"/>
    <property type="match status" value="1"/>
</dbReference>
<dbReference type="CDD" id="cd11572">
    <property type="entry name" value="RlmI_M_like"/>
    <property type="match status" value="1"/>
</dbReference>
<protein>
    <submittedName>
        <fullName evidence="10">rRNA large subunit methyltransferase I</fullName>
    </submittedName>
</protein>
<dbReference type="PANTHER" id="PTHR42873">
    <property type="entry name" value="RIBOSOMAL RNA LARGE SUBUNIT METHYLTRANSFERASE"/>
    <property type="match status" value="1"/>
</dbReference>
<keyword evidence="4 10" id="KW-0489">Methyltransferase</keyword>
<dbReference type="PROSITE" id="PS50890">
    <property type="entry name" value="PUA"/>
    <property type="match status" value="1"/>
</dbReference>
<keyword evidence="2" id="KW-0963">Cytoplasm</keyword>
<dbReference type="GO" id="GO:0003723">
    <property type="term" value="F:RNA binding"/>
    <property type="evidence" value="ECO:0007669"/>
    <property type="project" value="UniProtKB-KW"/>
</dbReference>
<reference evidence="10" key="1">
    <citation type="submission" date="2017-10" db="EMBL/GenBank/DDBJ databases">
        <title>Resolving the taxonomy of Roseburia spp., Eubacterium rectale and Agathobacter spp. through phylogenomic analysis.</title>
        <authorList>
            <person name="Sheridan P.O."/>
            <person name="Walker A.W."/>
            <person name="Duncan S.H."/>
            <person name="Scott K.P."/>
            <person name="Toole P.W.O."/>
            <person name="Luis P."/>
            <person name="Flint H.J."/>
        </authorList>
    </citation>
    <scope>NUCLEOTIDE SEQUENCE [LARGE SCALE GENOMIC DNA]</scope>
    <source>
        <strain evidence="10">JK10</strain>
    </source>
</reference>
<dbReference type="InterPro" id="IPR015947">
    <property type="entry name" value="PUA-like_sf"/>
</dbReference>
<dbReference type="Proteomes" id="UP000224317">
    <property type="component" value="Unassembled WGS sequence"/>
</dbReference>
<comment type="caution">
    <text evidence="10">The sequence shown here is derived from an EMBL/GenBank/DDBJ whole genome shotgun (WGS) entry which is preliminary data.</text>
</comment>
<dbReference type="GO" id="GO:0008168">
    <property type="term" value="F:methyltransferase activity"/>
    <property type="evidence" value="ECO:0007669"/>
    <property type="project" value="UniProtKB-KW"/>
</dbReference>
<name>A0A2G3E9G1_9FIRM</name>
<feature type="domain" description="PUA" evidence="9">
    <location>
        <begin position="4"/>
        <end position="89"/>
    </location>
</feature>
<dbReference type="PANTHER" id="PTHR42873:SF1">
    <property type="entry name" value="S-ADENOSYLMETHIONINE-DEPENDENT METHYLTRANSFERASE DOMAIN-CONTAINING PROTEIN"/>
    <property type="match status" value="1"/>
</dbReference>
<dbReference type="SUPFAM" id="SSF53335">
    <property type="entry name" value="S-adenosyl-L-methionine-dependent methyltransferases"/>
    <property type="match status" value="1"/>
</dbReference>
<dbReference type="STRING" id="46206.SAMN02910377_02137"/>
<keyword evidence="3" id="KW-0698">rRNA processing</keyword>
<organism evidence="10 11">
    <name type="scientific">Pseudobutyrivibrio ruminis</name>
    <dbReference type="NCBI Taxonomy" id="46206"/>
    <lineage>
        <taxon>Bacteria</taxon>
        <taxon>Bacillati</taxon>
        <taxon>Bacillota</taxon>
        <taxon>Clostridia</taxon>
        <taxon>Lachnospirales</taxon>
        <taxon>Lachnospiraceae</taxon>
        <taxon>Pseudobutyrivibrio</taxon>
    </lineage>
</organism>
<comment type="similarity">
    <text evidence="8">Belongs to the methyltransferase superfamily. RlmI family.</text>
</comment>
<dbReference type="Pfam" id="PF10672">
    <property type="entry name" value="Methyltrans_SAM"/>
    <property type="match status" value="1"/>
</dbReference>
<dbReference type="Pfam" id="PF17785">
    <property type="entry name" value="PUA_3"/>
    <property type="match status" value="1"/>
</dbReference>
<dbReference type="GO" id="GO:0032259">
    <property type="term" value="P:methylation"/>
    <property type="evidence" value="ECO:0007669"/>
    <property type="project" value="UniProtKB-KW"/>
</dbReference>
<evidence type="ECO:0000259" key="9">
    <source>
        <dbReference type="SMART" id="SM00359"/>
    </source>
</evidence>
<evidence type="ECO:0000256" key="5">
    <source>
        <dbReference type="ARBA" id="ARBA00022679"/>
    </source>
</evidence>
<dbReference type="Gene3D" id="3.30.750.80">
    <property type="entry name" value="RNA methyltransferase domain (HRMD) like"/>
    <property type="match status" value="1"/>
</dbReference>
<dbReference type="InterPro" id="IPR041532">
    <property type="entry name" value="RlmI-like_PUA"/>
</dbReference>
<evidence type="ECO:0000256" key="1">
    <source>
        <dbReference type="ARBA" id="ARBA00004496"/>
    </source>
</evidence>
<dbReference type="CDD" id="cd02440">
    <property type="entry name" value="AdoMet_MTases"/>
    <property type="match status" value="1"/>
</dbReference>
<dbReference type="GO" id="GO:0006364">
    <property type="term" value="P:rRNA processing"/>
    <property type="evidence" value="ECO:0007669"/>
    <property type="project" value="UniProtKB-KW"/>
</dbReference>
<dbReference type="AlphaFoldDB" id="A0A2G3E9G1"/>
<dbReference type="InterPro" id="IPR019614">
    <property type="entry name" value="SAM-dep_methyl-trfase"/>
</dbReference>
<evidence type="ECO:0000313" key="10">
    <source>
        <dbReference type="EMBL" id="PHU39958.1"/>
    </source>
</evidence>
<evidence type="ECO:0000256" key="6">
    <source>
        <dbReference type="ARBA" id="ARBA00022691"/>
    </source>
</evidence>
<evidence type="ECO:0000313" key="11">
    <source>
        <dbReference type="Proteomes" id="UP000224317"/>
    </source>
</evidence>
<evidence type="ECO:0000256" key="3">
    <source>
        <dbReference type="ARBA" id="ARBA00022552"/>
    </source>
</evidence>
<keyword evidence="6" id="KW-0949">S-adenosyl-L-methionine</keyword>
<dbReference type="InterPro" id="IPR029063">
    <property type="entry name" value="SAM-dependent_MTases_sf"/>
</dbReference>
<keyword evidence="11" id="KW-1185">Reference proteome</keyword>
<gene>
    <name evidence="10" type="ORF">CSX00_08615</name>
</gene>
<accession>A0A2G3E9G1</accession>
<dbReference type="RefSeq" id="WP_099413426.1">
    <property type="nucleotide sequence ID" value="NZ_PDYH01000033.1"/>
</dbReference>
<dbReference type="Gene3D" id="2.30.130.10">
    <property type="entry name" value="PUA domain"/>
    <property type="match status" value="1"/>
</dbReference>
<evidence type="ECO:0000256" key="8">
    <source>
        <dbReference type="ARBA" id="ARBA00038091"/>
    </source>
</evidence>
<evidence type="ECO:0000256" key="7">
    <source>
        <dbReference type="ARBA" id="ARBA00022884"/>
    </source>
</evidence>
<dbReference type="CDD" id="cd21153">
    <property type="entry name" value="PUA_RlmI"/>
    <property type="match status" value="1"/>
</dbReference>